<organism evidence="5 6">
    <name type="scientific">Heligmosomoides polygyrus</name>
    <name type="common">Parasitic roundworm</name>
    <dbReference type="NCBI Taxonomy" id="6339"/>
    <lineage>
        <taxon>Eukaryota</taxon>
        <taxon>Metazoa</taxon>
        <taxon>Ecdysozoa</taxon>
        <taxon>Nematoda</taxon>
        <taxon>Chromadorea</taxon>
        <taxon>Rhabditida</taxon>
        <taxon>Rhabditina</taxon>
        <taxon>Rhabditomorpha</taxon>
        <taxon>Strongyloidea</taxon>
        <taxon>Heligmosomidae</taxon>
        <taxon>Heligmosomoides</taxon>
    </lineage>
</organism>
<feature type="domain" description="Reverse transcriptase" evidence="3">
    <location>
        <begin position="162"/>
        <end position="239"/>
    </location>
</feature>
<reference evidence="4 5" key="1">
    <citation type="submission" date="2018-11" db="EMBL/GenBank/DDBJ databases">
        <authorList>
            <consortium name="Pathogen Informatics"/>
        </authorList>
    </citation>
    <scope>NUCLEOTIDE SEQUENCE [LARGE SCALE GENOMIC DNA]</scope>
</reference>
<dbReference type="PANTHER" id="PTHR12000:SF42">
    <property type="entry name" value="LEGUMAIN"/>
    <property type="match status" value="1"/>
</dbReference>
<dbReference type="OrthoDB" id="5824068at2759"/>
<proteinExistence type="inferred from homology"/>
<protein>
    <submittedName>
        <fullName evidence="6">Reverse transcriptase domain-containing protein</fullName>
    </submittedName>
</protein>
<dbReference type="WBParaSite" id="HPBE_0000531401-mRNA-1">
    <property type="protein sequence ID" value="HPBE_0000531401-mRNA-1"/>
    <property type="gene ID" value="HPBE_0000531401"/>
</dbReference>
<dbReference type="GO" id="GO:0004197">
    <property type="term" value="F:cysteine-type endopeptidase activity"/>
    <property type="evidence" value="ECO:0007669"/>
    <property type="project" value="TreeGrafter"/>
</dbReference>
<dbReference type="Pfam" id="PF01650">
    <property type="entry name" value="Peptidase_C13"/>
    <property type="match status" value="2"/>
</dbReference>
<evidence type="ECO:0000256" key="1">
    <source>
        <dbReference type="ARBA" id="ARBA00009941"/>
    </source>
</evidence>
<feature type="chain" id="PRO_5044551395" evidence="2">
    <location>
        <begin position="20"/>
        <end position="388"/>
    </location>
</feature>
<dbReference type="Proteomes" id="UP000050761">
    <property type="component" value="Unassembled WGS sequence"/>
</dbReference>
<dbReference type="Gene3D" id="3.40.50.1460">
    <property type="match status" value="2"/>
</dbReference>
<dbReference type="PRINTS" id="PR00776">
    <property type="entry name" value="HEMOGLOBNASE"/>
</dbReference>
<dbReference type="GO" id="GO:0051603">
    <property type="term" value="P:proteolysis involved in protein catabolic process"/>
    <property type="evidence" value="ECO:0007669"/>
    <property type="project" value="TreeGrafter"/>
</dbReference>
<comment type="similarity">
    <text evidence="1">Belongs to the peptidase C13 family.</text>
</comment>
<dbReference type="EMBL" id="UZAH01025450">
    <property type="protein sequence ID" value="VDO64129.1"/>
    <property type="molecule type" value="Genomic_DNA"/>
</dbReference>
<dbReference type="Pfam" id="PF00078">
    <property type="entry name" value="RVT_1"/>
    <property type="match status" value="1"/>
</dbReference>
<evidence type="ECO:0000313" key="5">
    <source>
        <dbReference type="Proteomes" id="UP000050761"/>
    </source>
</evidence>
<accession>A0A183FFK2</accession>
<sequence>MGNSVLSSLFSALLTPALGLPTSFLERKGVRVSKPVRNFLQHPPGELHALLIATSDTSNTWGNYRHQADVAHAYHTLTDRGVPAKNIVVMMKDDIAYNPDQCAHLRNPFPGQLFNAPTGPNVYKGLTIDYKANHYYFHCAEHLLNLIISGFFNDSLRLARDTISPKLFSATLDKVMRELEWEEMGVKVDARDLHHLRFADDIVLITPSISQAERMLADFDRVCGNVGLQLYLTKTMFMRNVQVSDAPFSLNGTNISECFSYVYLGREVNMANDLAPKLSKRKRAAWGAFKSVEEVVKKTKNVRLRAHLFGSKISGKNDRIFVYSSGHGSSGILIFPDGHLSAKQLNSALEWMYSNRRYRQLVYYVEACESGSMFHNILRNDINGTFRA</sequence>
<accession>A0A3P7XEF9</accession>
<gene>
    <name evidence="4" type="ORF">HPBE_LOCUS5315</name>
</gene>
<name>A0A183FFK2_HELPZ</name>
<dbReference type="AlphaFoldDB" id="A0A183FFK2"/>
<dbReference type="GO" id="GO:0006624">
    <property type="term" value="P:vacuolar protein processing"/>
    <property type="evidence" value="ECO:0007669"/>
    <property type="project" value="TreeGrafter"/>
</dbReference>
<dbReference type="PANTHER" id="PTHR12000">
    <property type="entry name" value="HEMOGLOBINASE FAMILY MEMBER"/>
    <property type="match status" value="1"/>
</dbReference>
<dbReference type="InterPro" id="IPR000477">
    <property type="entry name" value="RT_dom"/>
</dbReference>
<dbReference type="GO" id="GO:0005773">
    <property type="term" value="C:vacuole"/>
    <property type="evidence" value="ECO:0007669"/>
    <property type="project" value="GOC"/>
</dbReference>
<feature type="signal peptide" evidence="2">
    <location>
        <begin position="1"/>
        <end position="19"/>
    </location>
</feature>
<evidence type="ECO:0000313" key="6">
    <source>
        <dbReference type="WBParaSite" id="HPBE_0000531401-mRNA-1"/>
    </source>
</evidence>
<evidence type="ECO:0000256" key="2">
    <source>
        <dbReference type="SAM" id="SignalP"/>
    </source>
</evidence>
<dbReference type="InterPro" id="IPR001096">
    <property type="entry name" value="Peptidase_C13"/>
</dbReference>
<keyword evidence="5" id="KW-1185">Reference proteome</keyword>
<keyword evidence="2" id="KW-0732">Signal</keyword>
<evidence type="ECO:0000313" key="4">
    <source>
        <dbReference type="EMBL" id="VDO64129.1"/>
    </source>
</evidence>
<reference evidence="6" key="2">
    <citation type="submission" date="2019-09" db="UniProtKB">
        <authorList>
            <consortium name="WormBaseParasite"/>
        </authorList>
    </citation>
    <scope>IDENTIFICATION</scope>
</reference>
<evidence type="ECO:0000259" key="3">
    <source>
        <dbReference type="Pfam" id="PF00078"/>
    </source>
</evidence>